<dbReference type="GO" id="GO:0031415">
    <property type="term" value="C:NatA complex"/>
    <property type="evidence" value="ECO:0007669"/>
    <property type="project" value="InterPro"/>
</dbReference>
<feature type="domain" description="N-acetyltransferase" evidence="4">
    <location>
        <begin position="2"/>
        <end position="172"/>
    </location>
</feature>
<dbReference type="PANTHER" id="PTHR23091">
    <property type="entry name" value="N-TERMINAL ACETYLTRANSFERASE"/>
    <property type="match status" value="1"/>
</dbReference>
<evidence type="ECO:0000313" key="5">
    <source>
        <dbReference type="EMBL" id="MCL7046346.1"/>
    </source>
</evidence>
<dbReference type="CDD" id="cd04301">
    <property type="entry name" value="NAT_SF"/>
    <property type="match status" value="1"/>
</dbReference>
<dbReference type="GO" id="GO:1990189">
    <property type="term" value="F:protein N-terminal-serine acetyltransferase activity"/>
    <property type="evidence" value="ECO:0007669"/>
    <property type="project" value="TreeGrafter"/>
</dbReference>
<dbReference type="Proteomes" id="UP001177140">
    <property type="component" value="Unassembled WGS sequence"/>
</dbReference>
<comment type="similarity">
    <text evidence="3">Belongs to the acetyltransferase family. ARD1 subfamily.</text>
</comment>
<dbReference type="SUPFAM" id="SSF55729">
    <property type="entry name" value="Acyl-CoA N-acyltransferases (Nat)"/>
    <property type="match status" value="1"/>
</dbReference>
<dbReference type="InterPro" id="IPR045047">
    <property type="entry name" value="Ard1-like"/>
</dbReference>
<accession>A0AA41VRW7</accession>
<evidence type="ECO:0000256" key="2">
    <source>
        <dbReference type="ARBA" id="ARBA00023315"/>
    </source>
</evidence>
<evidence type="ECO:0000313" key="6">
    <source>
        <dbReference type="Proteomes" id="UP001177140"/>
    </source>
</evidence>
<protein>
    <recommendedName>
        <fullName evidence="4">N-acetyltransferase domain-containing protein</fullName>
    </recommendedName>
</protein>
<dbReference type="PANTHER" id="PTHR23091:SF4">
    <property type="entry name" value="N-TERMINAL AMINO-ACID N(ALPHA)-ACETYLTRANSFERASE NATA"/>
    <property type="match status" value="1"/>
</dbReference>
<dbReference type="InterPro" id="IPR000182">
    <property type="entry name" value="GNAT_dom"/>
</dbReference>
<evidence type="ECO:0000256" key="3">
    <source>
        <dbReference type="ARBA" id="ARBA00025786"/>
    </source>
</evidence>
<dbReference type="EMBL" id="JAJJMA010280143">
    <property type="protein sequence ID" value="MCL7046346.1"/>
    <property type="molecule type" value="Genomic_DNA"/>
</dbReference>
<keyword evidence="2" id="KW-0012">Acyltransferase</keyword>
<evidence type="ECO:0000256" key="1">
    <source>
        <dbReference type="ARBA" id="ARBA00022679"/>
    </source>
</evidence>
<sequence length="235" mass="26516">MVYIRMATLADIPEIKACYIDCFPDPRNESNPGAIVSFFNDSILSPLEVVYVAESGGRIVGHVVANLLKKKRKKESEDDKEGDKEERLEGYISDLGVHPTHRKLGIATKLMTAAEKAMVQVYGFEYVNLHVRVSNHAAINLYTKILGYNIRDTLAKFFDDGEDAYLMRKQLPGKQPQLQGRKATHGGGCFSSKATVALGWKLMKLKRNSLFQDIGPITKIPSLNRLWCWRPWLCE</sequence>
<dbReference type="Gene3D" id="3.40.630.30">
    <property type="match status" value="1"/>
</dbReference>
<dbReference type="GO" id="GO:1990190">
    <property type="term" value="F:protein-N-terminal-glutamate acetyltransferase activity"/>
    <property type="evidence" value="ECO:0007669"/>
    <property type="project" value="TreeGrafter"/>
</dbReference>
<gene>
    <name evidence="5" type="ORF">MKW94_002307</name>
</gene>
<name>A0AA41VRW7_PAPNU</name>
<keyword evidence="6" id="KW-1185">Reference proteome</keyword>
<evidence type="ECO:0000259" key="4">
    <source>
        <dbReference type="PROSITE" id="PS51186"/>
    </source>
</evidence>
<proteinExistence type="inferred from homology"/>
<dbReference type="AlphaFoldDB" id="A0AA41VRW7"/>
<dbReference type="PROSITE" id="PS51186">
    <property type="entry name" value="GNAT"/>
    <property type="match status" value="1"/>
</dbReference>
<keyword evidence="1" id="KW-0808">Transferase</keyword>
<reference evidence="5" key="1">
    <citation type="submission" date="2022-03" db="EMBL/GenBank/DDBJ databases">
        <title>A functionally conserved STORR gene fusion in Papaver species that diverged 16.8 million years ago.</title>
        <authorList>
            <person name="Catania T."/>
        </authorList>
    </citation>
    <scope>NUCLEOTIDE SEQUENCE</scope>
    <source>
        <strain evidence="5">S-191538</strain>
    </source>
</reference>
<comment type="caution">
    <text evidence="5">The sequence shown here is derived from an EMBL/GenBank/DDBJ whole genome shotgun (WGS) entry which is preliminary data.</text>
</comment>
<dbReference type="InterPro" id="IPR016181">
    <property type="entry name" value="Acyl_CoA_acyltransferase"/>
</dbReference>
<organism evidence="5 6">
    <name type="scientific">Papaver nudicaule</name>
    <name type="common">Iceland poppy</name>
    <dbReference type="NCBI Taxonomy" id="74823"/>
    <lineage>
        <taxon>Eukaryota</taxon>
        <taxon>Viridiplantae</taxon>
        <taxon>Streptophyta</taxon>
        <taxon>Embryophyta</taxon>
        <taxon>Tracheophyta</taxon>
        <taxon>Spermatophyta</taxon>
        <taxon>Magnoliopsida</taxon>
        <taxon>Ranunculales</taxon>
        <taxon>Papaveraceae</taxon>
        <taxon>Papaveroideae</taxon>
        <taxon>Papaver</taxon>
    </lineage>
</organism>
<dbReference type="Pfam" id="PF00583">
    <property type="entry name" value="Acetyltransf_1"/>
    <property type="match status" value="1"/>
</dbReference>